<dbReference type="InterPro" id="IPR032465">
    <property type="entry name" value="ACMSD"/>
</dbReference>
<dbReference type="PANTHER" id="PTHR21240:SF28">
    <property type="entry name" value="ISO-OROTATE DECARBOXYLASE (EUROFUNG)"/>
    <property type="match status" value="1"/>
</dbReference>
<dbReference type="RefSeq" id="WP_220115473.1">
    <property type="nucleotide sequence ID" value="NZ_JAHZUY010000001.1"/>
</dbReference>
<dbReference type="PANTHER" id="PTHR21240">
    <property type="entry name" value="2-AMINO-3-CARBOXYLMUCONATE-6-SEMIALDEHYDE DECARBOXYLASE"/>
    <property type="match status" value="1"/>
</dbReference>
<dbReference type="InterPro" id="IPR032466">
    <property type="entry name" value="Metal_Hydrolase"/>
</dbReference>
<keyword evidence="1" id="KW-0456">Lyase</keyword>
<feature type="region of interest" description="Disordered" evidence="2">
    <location>
        <begin position="1"/>
        <end position="25"/>
    </location>
</feature>
<dbReference type="SUPFAM" id="SSF51556">
    <property type="entry name" value="Metallo-dependent hydrolases"/>
    <property type="match status" value="1"/>
</dbReference>
<evidence type="ECO:0000313" key="5">
    <source>
        <dbReference type="Proteomes" id="UP001519924"/>
    </source>
</evidence>
<evidence type="ECO:0000256" key="2">
    <source>
        <dbReference type="SAM" id="MobiDB-lite"/>
    </source>
</evidence>
<feature type="domain" description="Amidohydrolase-related" evidence="3">
    <location>
        <begin position="30"/>
        <end position="355"/>
    </location>
</feature>
<dbReference type="Gene3D" id="3.20.20.140">
    <property type="entry name" value="Metal-dependent hydrolases"/>
    <property type="match status" value="1"/>
</dbReference>
<proteinExistence type="predicted"/>
<comment type="caution">
    <text evidence="4">The sequence shown here is derived from an EMBL/GenBank/DDBJ whole genome shotgun (WGS) entry which is preliminary data.</text>
</comment>
<name>A0ABS7EX76_9PROT</name>
<gene>
    <name evidence="4" type="ORF">K1J50_00510</name>
</gene>
<protein>
    <submittedName>
        <fullName evidence="4">Amidohydrolase family protein</fullName>
    </submittedName>
</protein>
<dbReference type="Proteomes" id="UP001519924">
    <property type="component" value="Unassembled WGS sequence"/>
</dbReference>
<organism evidence="4 5">
    <name type="scientific">Caldovatus aquaticus</name>
    <dbReference type="NCBI Taxonomy" id="2865671"/>
    <lineage>
        <taxon>Bacteria</taxon>
        <taxon>Pseudomonadati</taxon>
        <taxon>Pseudomonadota</taxon>
        <taxon>Alphaproteobacteria</taxon>
        <taxon>Acetobacterales</taxon>
        <taxon>Roseomonadaceae</taxon>
        <taxon>Caldovatus</taxon>
    </lineage>
</organism>
<sequence>MSEPTNHYGPTAARAHGRPGRETRPASVTIDIHSHVLVPEAAAFAAPHLDLSTIPLAHFATPETQALNRKQDADRREVMTAIAPRLRDLDAAGIDLQVVAPPPPQCYFTLRPEHAVPAIRMVNDGIAAFVARRPDRFVGLGTVPMQEPAEAVRELERCMGPLGFKGVQILTNVAGRELSDPAFAPFWAAAERLGALVMLHPNGFTEGERFRRFYFNNVIGNPLDTAVALHYLIFDGVLERHPGLKILAVHGGGYLPAYSGRIDHAWGARSDARGSLPKPPTHYLRQVWFDSIVFTPHQLDHLVRVFGADRIVMGTDYPYDMAESDPIGHVCSVEGFDAATRAAICGGNAQRLLGL</sequence>
<reference evidence="4 5" key="1">
    <citation type="submission" date="2021-08" db="EMBL/GenBank/DDBJ databases">
        <title>Caldovatus sediminis gen. nov., sp. nov., a moderately thermophilic bacterium isolated from a hot spring.</title>
        <authorList>
            <person name="Hu C.-J."/>
            <person name="Li W.-J."/>
            <person name="Xian W.-D."/>
        </authorList>
    </citation>
    <scope>NUCLEOTIDE SEQUENCE [LARGE SCALE GENOMIC DNA]</scope>
    <source>
        <strain evidence="4 5">SYSU G05006</strain>
    </source>
</reference>
<evidence type="ECO:0000259" key="3">
    <source>
        <dbReference type="Pfam" id="PF04909"/>
    </source>
</evidence>
<evidence type="ECO:0000256" key="1">
    <source>
        <dbReference type="ARBA" id="ARBA00023239"/>
    </source>
</evidence>
<dbReference type="InterPro" id="IPR006680">
    <property type="entry name" value="Amidohydro-rel"/>
</dbReference>
<evidence type="ECO:0000313" key="4">
    <source>
        <dbReference type="EMBL" id="MBW8267965.1"/>
    </source>
</evidence>
<dbReference type="EMBL" id="JAHZUY010000001">
    <property type="protein sequence ID" value="MBW8267965.1"/>
    <property type="molecule type" value="Genomic_DNA"/>
</dbReference>
<accession>A0ABS7EX76</accession>
<keyword evidence="5" id="KW-1185">Reference proteome</keyword>
<dbReference type="Pfam" id="PF04909">
    <property type="entry name" value="Amidohydro_2"/>
    <property type="match status" value="1"/>
</dbReference>